<keyword evidence="2" id="KW-0479">Metal-binding</keyword>
<dbReference type="Proteomes" id="UP000199025">
    <property type="component" value="Unassembled WGS sequence"/>
</dbReference>
<name>A0A1I4DEQ5_9PSEU</name>
<dbReference type="InterPro" id="IPR024087">
    <property type="entry name" value="Creatininase-like_sf"/>
</dbReference>
<dbReference type="PANTHER" id="PTHR35005">
    <property type="entry name" value="3-DEHYDRO-SCYLLO-INOSOSE HYDROLASE"/>
    <property type="match status" value="1"/>
</dbReference>
<dbReference type="InterPro" id="IPR023871">
    <property type="entry name" value="MftE"/>
</dbReference>
<evidence type="ECO:0000256" key="4">
    <source>
        <dbReference type="ARBA" id="ARBA00022833"/>
    </source>
</evidence>
<sequence length="237" mass="25256">MKDVTWPELRPKLLAVPIGATEQHGPHLPFTVDTEIAVALCEELARRRDDVVVAPALPYGSSGEHAGFPGTLSIGQDATERVLVELGRSADAFSAVVLVCAHGGNVEPLRRAVNTLRYEGRAVGAWCPTGPSGDSHAGRTETSVMLALRPSAVRLDRLDRLETGVTEPLPALLDRLREGGVRAVSPSGVLGDPRGASAEEGRETLLRWVESLLKSVETLVSDVMMKPSESATGITKR</sequence>
<proteinExistence type="inferred from homology"/>
<comment type="cofactor">
    <cofactor evidence="1">
        <name>Zn(2+)</name>
        <dbReference type="ChEBI" id="CHEBI:29105"/>
    </cofactor>
</comment>
<protein>
    <submittedName>
        <fullName evidence="6">Creatinine amidohydrolase</fullName>
    </submittedName>
</protein>
<dbReference type="AlphaFoldDB" id="A0A1I4DEQ5"/>
<dbReference type="STRING" id="115433.SAMN05421835_14511"/>
<accession>A0A1I4DEQ5</accession>
<evidence type="ECO:0000313" key="6">
    <source>
        <dbReference type="EMBL" id="SFK91409.1"/>
    </source>
</evidence>
<dbReference type="GO" id="GO:0009231">
    <property type="term" value="P:riboflavin biosynthetic process"/>
    <property type="evidence" value="ECO:0007669"/>
    <property type="project" value="TreeGrafter"/>
</dbReference>
<dbReference type="Gene3D" id="3.40.50.10310">
    <property type="entry name" value="Creatininase"/>
    <property type="match status" value="1"/>
</dbReference>
<dbReference type="GO" id="GO:0046872">
    <property type="term" value="F:metal ion binding"/>
    <property type="evidence" value="ECO:0007669"/>
    <property type="project" value="UniProtKB-KW"/>
</dbReference>
<keyword evidence="3 6" id="KW-0378">Hydrolase</keyword>
<dbReference type="NCBIfam" id="TIGR03964">
    <property type="entry name" value="mycofact_creat"/>
    <property type="match status" value="1"/>
</dbReference>
<dbReference type="InterPro" id="IPR003785">
    <property type="entry name" value="Creatininase/forma_Hydrolase"/>
</dbReference>
<comment type="similarity">
    <text evidence="5">Belongs to the creatininase superfamily.</text>
</comment>
<dbReference type="SUPFAM" id="SSF102215">
    <property type="entry name" value="Creatininase"/>
    <property type="match status" value="1"/>
</dbReference>
<dbReference type="PANTHER" id="PTHR35005:SF1">
    <property type="entry name" value="2-AMINO-5-FORMYLAMINO-6-RIBOSYLAMINOPYRIMIDIN-4(3H)-ONE 5'-MONOPHOSPHATE DEFORMYLASE"/>
    <property type="match status" value="1"/>
</dbReference>
<evidence type="ECO:0000256" key="5">
    <source>
        <dbReference type="ARBA" id="ARBA00024029"/>
    </source>
</evidence>
<evidence type="ECO:0000256" key="1">
    <source>
        <dbReference type="ARBA" id="ARBA00001947"/>
    </source>
</evidence>
<evidence type="ECO:0000256" key="2">
    <source>
        <dbReference type="ARBA" id="ARBA00022723"/>
    </source>
</evidence>
<keyword evidence="4" id="KW-0862">Zinc</keyword>
<dbReference type="GO" id="GO:0016811">
    <property type="term" value="F:hydrolase activity, acting on carbon-nitrogen (but not peptide) bonds, in linear amides"/>
    <property type="evidence" value="ECO:0007669"/>
    <property type="project" value="TreeGrafter"/>
</dbReference>
<evidence type="ECO:0000256" key="3">
    <source>
        <dbReference type="ARBA" id="ARBA00022801"/>
    </source>
</evidence>
<keyword evidence="7" id="KW-1185">Reference proteome</keyword>
<dbReference type="EMBL" id="FORP01000045">
    <property type="protein sequence ID" value="SFK91409.1"/>
    <property type="molecule type" value="Genomic_DNA"/>
</dbReference>
<organism evidence="6 7">
    <name type="scientific">Amycolatopsis sacchari</name>
    <dbReference type="NCBI Taxonomy" id="115433"/>
    <lineage>
        <taxon>Bacteria</taxon>
        <taxon>Bacillati</taxon>
        <taxon>Actinomycetota</taxon>
        <taxon>Actinomycetes</taxon>
        <taxon>Pseudonocardiales</taxon>
        <taxon>Pseudonocardiaceae</taxon>
        <taxon>Amycolatopsis</taxon>
    </lineage>
</organism>
<evidence type="ECO:0000313" key="7">
    <source>
        <dbReference type="Proteomes" id="UP000199025"/>
    </source>
</evidence>
<gene>
    <name evidence="6" type="ORF">SAMN05421835_14511</name>
</gene>
<dbReference type="Pfam" id="PF02633">
    <property type="entry name" value="Creatininase"/>
    <property type="match status" value="1"/>
</dbReference>
<dbReference type="OrthoDB" id="9801445at2"/>
<dbReference type="RefSeq" id="WP_091517036.1">
    <property type="nucleotide sequence ID" value="NZ_CBDRCA010000074.1"/>
</dbReference>
<reference evidence="6 7" key="1">
    <citation type="submission" date="2016-10" db="EMBL/GenBank/DDBJ databases">
        <authorList>
            <person name="de Groot N.N."/>
        </authorList>
    </citation>
    <scope>NUCLEOTIDE SEQUENCE [LARGE SCALE GENOMIC DNA]</scope>
    <source>
        <strain evidence="6 7">DSM 44468</strain>
    </source>
</reference>